<evidence type="ECO:0000313" key="4">
    <source>
        <dbReference type="Proteomes" id="UP000576821"/>
    </source>
</evidence>
<comment type="caution">
    <text evidence="3">The sequence shown here is derived from an EMBL/GenBank/DDBJ whole genome shotgun (WGS) entry which is preliminary data.</text>
</comment>
<dbReference type="EMBL" id="JAASQR010000004">
    <property type="protein sequence ID" value="NIJ17905.1"/>
    <property type="molecule type" value="Genomic_DNA"/>
</dbReference>
<dbReference type="SUPFAM" id="SSF52266">
    <property type="entry name" value="SGNH hydrolase"/>
    <property type="match status" value="1"/>
</dbReference>
<feature type="signal peptide" evidence="1">
    <location>
        <begin position="1"/>
        <end position="25"/>
    </location>
</feature>
<dbReference type="Pfam" id="PF13472">
    <property type="entry name" value="Lipase_GDSL_2"/>
    <property type="match status" value="1"/>
</dbReference>
<feature type="chain" id="PRO_5032678684" evidence="1">
    <location>
        <begin position="26"/>
        <end position="415"/>
    </location>
</feature>
<evidence type="ECO:0000313" key="3">
    <source>
        <dbReference type="EMBL" id="NIJ17905.1"/>
    </source>
</evidence>
<dbReference type="PANTHER" id="PTHR43784:SF2">
    <property type="entry name" value="GDSL-LIKE LIPASE_ACYLHYDROLASE, PUTATIVE (AFU_ORTHOLOGUE AFUA_2G00820)-RELATED"/>
    <property type="match status" value="1"/>
</dbReference>
<keyword evidence="1" id="KW-0732">Signal</keyword>
<gene>
    <name evidence="3" type="ORF">FHS54_002905</name>
</gene>
<protein>
    <submittedName>
        <fullName evidence="3">Lysophospholipase L1-like esterase</fullName>
    </submittedName>
</protein>
<dbReference type="Gene3D" id="3.40.50.1110">
    <property type="entry name" value="SGNH hydrolase"/>
    <property type="match status" value="1"/>
</dbReference>
<dbReference type="RefSeq" id="WP_167304776.1">
    <property type="nucleotide sequence ID" value="NZ_JAASQR010000004.1"/>
</dbReference>
<feature type="domain" description="SGNH hydrolase-type esterase" evidence="2">
    <location>
        <begin position="211"/>
        <end position="404"/>
    </location>
</feature>
<evidence type="ECO:0000256" key="1">
    <source>
        <dbReference type="SAM" id="SignalP"/>
    </source>
</evidence>
<keyword evidence="4" id="KW-1185">Reference proteome</keyword>
<dbReference type="InterPro" id="IPR013830">
    <property type="entry name" value="SGNH_hydro"/>
</dbReference>
<dbReference type="GO" id="GO:0016788">
    <property type="term" value="F:hydrolase activity, acting on ester bonds"/>
    <property type="evidence" value="ECO:0007669"/>
    <property type="project" value="UniProtKB-ARBA"/>
</dbReference>
<sequence>MGGFKTKHAFALSLFALSLASTASAKQAQWVDAFQSSPADYNLELSADAEMPEPAKSFLTERPPVSGTLRVRFAVVTGGDQVRIRISNEEGATPLSLKAATVGRAGEGFDMVKGSMHPLTFGGRRDAMIPVGAPLLSDPVDLPVSKGTALVVSTTLAQPLQLKPLGATMMSVAPGDQTGNERLENSQSIPGRPIVSGALVRTNHSPRVVVALGDSITDGDRVTLGAGRGWPEELARRLDSSNSGTALVILNAGLGGNRVLTAGAGKSALSRLDRDALNIKGVTHIILFEGINDIGMSGKSMYGDNPPLSHEDLISGYRQIIARAHVKGVKVVMGTIMPFAGAEYYSPEKEATRQAANQWIRSSNEPDAVIDFDAATRDPKKPSYLRQDLDSGDHLHPNAAGYKAMADAVALQVLN</sequence>
<name>A0A846MH17_9SPHN</name>
<dbReference type="Proteomes" id="UP000576821">
    <property type="component" value="Unassembled WGS sequence"/>
</dbReference>
<organism evidence="3 4">
    <name type="scientific">Sphingobium vermicomposti</name>
    <dbReference type="NCBI Taxonomy" id="529005"/>
    <lineage>
        <taxon>Bacteria</taxon>
        <taxon>Pseudomonadati</taxon>
        <taxon>Pseudomonadota</taxon>
        <taxon>Alphaproteobacteria</taxon>
        <taxon>Sphingomonadales</taxon>
        <taxon>Sphingomonadaceae</taxon>
        <taxon>Sphingobium</taxon>
    </lineage>
</organism>
<dbReference type="InterPro" id="IPR053140">
    <property type="entry name" value="GDSL_Rv0518-like"/>
</dbReference>
<dbReference type="InterPro" id="IPR036514">
    <property type="entry name" value="SGNH_hydro_sf"/>
</dbReference>
<dbReference type="CDD" id="cd01830">
    <property type="entry name" value="XynE_like"/>
    <property type="match status" value="1"/>
</dbReference>
<proteinExistence type="predicted"/>
<reference evidence="3 4" key="1">
    <citation type="submission" date="2020-03" db="EMBL/GenBank/DDBJ databases">
        <title>Genomic Encyclopedia of Type Strains, Phase IV (KMG-IV): sequencing the most valuable type-strain genomes for metagenomic binning, comparative biology and taxonomic classification.</title>
        <authorList>
            <person name="Goeker M."/>
        </authorList>
    </citation>
    <scope>NUCLEOTIDE SEQUENCE [LARGE SCALE GENOMIC DNA]</scope>
    <source>
        <strain evidence="3 4">DSM 21299</strain>
    </source>
</reference>
<evidence type="ECO:0000259" key="2">
    <source>
        <dbReference type="Pfam" id="PF13472"/>
    </source>
</evidence>
<dbReference type="PANTHER" id="PTHR43784">
    <property type="entry name" value="GDSL-LIKE LIPASE/ACYLHYDROLASE, PUTATIVE (AFU_ORTHOLOGUE AFUA_2G00820)-RELATED"/>
    <property type="match status" value="1"/>
</dbReference>
<accession>A0A846MH17</accession>
<dbReference type="AlphaFoldDB" id="A0A846MH17"/>